<dbReference type="Proteomes" id="UP001186974">
    <property type="component" value="Unassembled WGS sequence"/>
</dbReference>
<reference evidence="1" key="1">
    <citation type="submission" date="2024-09" db="EMBL/GenBank/DDBJ databases">
        <title>Black Yeasts Isolated from many extreme environments.</title>
        <authorList>
            <person name="Coleine C."/>
            <person name="Stajich J.E."/>
            <person name="Selbmann L."/>
        </authorList>
    </citation>
    <scope>NUCLEOTIDE SEQUENCE</scope>
    <source>
        <strain evidence="1">CCFEE 5737</strain>
    </source>
</reference>
<organism evidence="1 2">
    <name type="scientific">Coniosporium uncinatum</name>
    <dbReference type="NCBI Taxonomy" id="93489"/>
    <lineage>
        <taxon>Eukaryota</taxon>
        <taxon>Fungi</taxon>
        <taxon>Dikarya</taxon>
        <taxon>Ascomycota</taxon>
        <taxon>Pezizomycotina</taxon>
        <taxon>Dothideomycetes</taxon>
        <taxon>Dothideomycetes incertae sedis</taxon>
        <taxon>Coniosporium</taxon>
    </lineage>
</organism>
<sequence length="636" mass="70034">MSSTGGHHTRRGTLASIVAERPDPNLLSVQQGLEGQDITARDFECAIAEDASVVGSPTIEAREGNPPLSPLVPRRTTLRRTSPRVDRPSRSRASSGSSGSSSPPNSIEAFADARRRGRSGTMNSNAPSQHDLGLQRSNSNGTQRTNKRRGTFSEGRINHRDDETASRHSSVEDDVCYPQSEDDGEEEAIDFEELDELISLSRRQANGYFNVKAGSSTAVNSDAHSVNGMPIPKIVTQVPSPDGRPGSSAEPDSDELDEKMSNLERVGTKGSDQLTRGTEVDRKPKPQLWTFLSTDLDDTIHATSFAGLLSEGESTRDLFKLREPDSGIWWLDVLNATDDELFAICKAFGVHPLTREDIETQESREKVELFRSYYFVAFRSFKQETDTEADDFLEPVNVYVVVFREGLLTFTFSVNPHAANVRKRIARLKDYMQLSADWVCYALIDDIVDSFGPAINEIEQCATTIEDSVYTARAEDSRAVLRSIGDARKKAMTLFRLLGGKADVIKGFAKRCNENFSVAPRGDVGMYLSDIQDHVVTMSSNLGHFEKMLARSHANFLAQINVDNIQAGNRVNETLGKVTLIATILVPLNVITGLFGMNVPVPGRETESLNWFFGILGVILGLVTVFLIGAKVKRLI</sequence>
<dbReference type="EMBL" id="JAWDJW010000910">
    <property type="protein sequence ID" value="KAK3079803.1"/>
    <property type="molecule type" value="Genomic_DNA"/>
</dbReference>
<proteinExistence type="predicted"/>
<name>A0ACC3DT34_9PEZI</name>
<accession>A0ACC3DT34</accession>
<protein>
    <submittedName>
        <fullName evidence="1">Uncharacterized protein</fullName>
    </submittedName>
</protein>
<evidence type="ECO:0000313" key="1">
    <source>
        <dbReference type="EMBL" id="KAK3079803.1"/>
    </source>
</evidence>
<gene>
    <name evidence="1" type="ORF">LTS18_003875</name>
</gene>
<keyword evidence="2" id="KW-1185">Reference proteome</keyword>
<evidence type="ECO:0000313" key="2">
    <source>
        <dbReference type="Proteomes" id="UP001186974"/>
    </source>
</evidence>
<comment type="caution">
    <text evidence="1">The sequence shown here is derived from an EMBL/GenBank/DDBJ whole genome shotgun (WGS) entry which is preliminary data.</text>
</comment>